<evidence type="ECO:0000256" key="1">
    <source>
        <dbReference type="SAM" id="Phobius"/>
    </source>
</evidence>
<proteinExistence type="predicted"/>
<feature type="transmembrane region" description="Helical" evidence="1">
    <location>
        <begin position="6"/>
        <end position="29"/>
    </location>
</feature>
<keyword evidence="1" id="KW-1133">Transmembrane helix</keyword>
<protein>
    <submittedName>
        <fullName evidence="2">Uncharacterized protein</fullName>
    </submittedName>
</protein>
<dbReference type="RefSeq" id="WP_276281596.1">
    <property type="nucleotide sequence ID" value="NZ_CP119809.1"/>
</dbReference>
<organism evidence="2 3">
    <name type="scientific">Halorussus caseinilyticus</name>
    <dbReference type="NCBI Taxonomy" id="3034025"/>
    <lineage>
        <taxon>Archaea</taxon>
        <taxon>Methanobacteriati</taxon>
        <taxon>Methanobacteriota</taxon>
        <taxon>Stenosarchaea group</taxon>
        <taxon>Halobacteria</taxon>
        <taxon>Halobacteriales</taxon>
        <taxon>Haladaptataceae</taxon>
        <taxon>Halorussus</taxon>
    </lineage>
</organism>
<name>A0ABD5WLH2_9EURY</name>
<dbReference type="AlphaFoldDB" id="A0ABD5WLH2"/>
<keyword evidence="3" id="KW-1185">Reference proteome</keyword>
<feature type="transmembrane region" description="Helical" evidence="1">
    <location>
        <begin position="41"/>
        <end position="61"/>
    </location>
</feature>
<dbReference type="Proteomes" id="UP001596407">
    <property type="component" value="Unassembled WGS sequence"/>
</dbReference>
<keyword evidence="1" id="KW-0812">Transmembrane</keyword>
<dbReference type="GeneID" id="79302806"/>
<gene>
    <name evidence="2" type="ORF">ACFQJ6_10920</name>
</gene>
<sequence>MSLERILSLATTLVLAGTLPVAVIAARGFRDAPFGSVLRPVPVVLLAYVALNANVVIGVSVPPVYDIVASAVATIGALVSAAHVLVLLTERRKV</sequence>
<evidence type="ECO:0000313" key="3">
    <source>
        <dbReference type="Proteomes" id="UP001596407"/>
    </source>
</evidence>
<evidence type="ECO:0000313" key="2">
    <source>
        <dbReference type="EMBL" id="MFC7080555.1"/>
    </source>
</evidence>
<keyword evidence="1" id="KW-0472">Membrane</keyword>
<comment type="caution">
    <text evidence="2">The sequence shown here is derived from an EMBL/GenBank/DDBJ whole genome shotgun (WGS) entry which is preliminary data.</text>
</comment>
<reference evidence="2 3" key="1">
    <citation type="journal article" date="2019" name="Int. J. Syst. Evol. Microbiol.">
        <title>The Global Catalogue of Microorganisms (GCM) 10K type strain sequencing project: providing services to taxonomists for standard genome sequencing and annotation.</title>
        <authorList>
            <consortium name="The Broad Institute Genomics Platform"/>
            <consortium name="The Broad Institute Genome Sequencing Center for Infectious Disease"/>
            <person name="Wu L."/>
            <person name="Ma J."/>
        </authorList>
    </citation>
    <scope>NUCLEOTIDE SEQUENCE [LARGE SCALE GENOMIC DNA]</scope>
    <source>
        <strain evidence="2 3">DT72</strain>
    </source>
</reference>
<accession>A0ABD5WLH2</accession>
<feature type="transmembrane region" description="Helical" evidence="1">
    <location>
        <begin position="67"/>
        <end position="88"/>
    </location>
</feature>
<dbReference type="EMBL" id="JBHSZH010000005">
    <property type="protein sequence ID" value="MFC7080555.1"/>
    <property type="molecule type" value="Genomic_DNA"/>
</dbReference>